<dbReference type="Proteomes" id="UP000605986">
    <property type="component" value="Unassembled WGS sequence"/>
</dbReference>
<sequence length="441" mass="48648">MVLSCLQRACTRAEVPQFQVAWWRQVAASITKEKFSAREQANFDIAYFTVPTERLKAGGLCFGLIKCSRKVRFRARPAAKEDGITAAACRLHNDPELQLRRPGQRDAMLATIGPRAPEQATAVLATGSGKTLVSMAGATLAGAEITIPTLPTIAPRSNMLGRLDKVAPKHHIRRPGPKKPAPIVAIPAEAACIEASLEYANRLSDRQYLDRIAIDECHPTITASCYRRSMSQLAWHVRQTRTQTVWPTAILPPIYQEPFSEHNKLARPHTAREPTNRPNIQYIIQQECGLGNLYLFKSEQDRVIIYCPTKDLVAELADMLGCPSYTAKSGTEEEKMAIIERWLTAANSPIIVATSALGPGFNYPHIQLCMEGDELCSVCPEHYAQCRPPTLEFHLPRPLCNETEARQDGDNGSADLAVSEIIFTGPAEVLRQDQAAISIAT</sequence>
<dbReference type="PANTHER" id="PTHR13710:SF154">
    <property type="entry name" value="RECQ HELICASE, PUTATIVE (AFU_ORTHOLOGUE AFUA_6G14720)-RELATED"/>
    <property type="match status" value="1"/>
</dbReference>
<evidence type="ECO:0000256" key="3">
    <source>
        <dbReference type="ARBA" id="ARBA00034808"/>
    </source>
</evidence>
<name>A0A8H4KH79_9HYPO</name>
<dbReference type="InterPro" id="IPR001650">
    <property type="entry name" value="Helicase_C-like"/>
</dbReference>
<dbReference type="OrthoDB" id="5075206at2759"/>
<dbReference type="EC" id="5.6.2.4" evidence="3"/>
<dbReference type="PANTHER" id="PTHR13710">
    <property type="entry name" value="DNA HELICASE RECQ FAMILY MEMBER"/>
    <property type="match status" value="1"/>
</dbReference>
<evidence type="ECO:0000256" key="1">
    <source>
        <dbReference type="ARBA" id="ARBA00005446"/>
    </source>
</evidence>
<accession>A0A8H4KH79</accession>
<keyword evidence="6" id="KW-1185">Reference proteome</keyword>
<protein>
    <recommendedName>
        <fullName evidence="3">DNA 3'-5' helicase</fullName>
        <ecNumber evidence="3">5.6.2.4</ecNumber>
    </recommendedName>
</protein>
<dbReference type="EMBL" id="JAADJG010000298">
    <property type="protein sequence ID" value="KAF4449203.1"/>
    <property type="molecule type" value="Genomic_DNA"/>
</dbReference>
<dbReference type="GO" id="GO:0005694">
    <property type="term" value="C:chromosome"/>
    <property type="evidence" value="ECO:0007669"/>
    <property type="project" value="TreeGrafter"/>
</dbReference>
<reference evidence="5" key="1">
    <citation type="submission" date="2020-01" db="EMBL/GenBank/DDBJ databases">
        <title>Identification and distribution of gene clusters putatively required for synthesis of sphingolipid metabolism inhibitors in phylogenetically diverse species of the filamentous fungus Fusarium.</title>
        <authorList>
            <person name="Kim H.-S."/>
            <person name="Busman M."/>
            <person name="Brown D.W."/>
            <person name="Divon H."/>
            <person name="Uhlig S."/>
            <person name="Proctor R.H."/>
        </authorList>
    </citation>
    <scope>NUCLEOTIDE SEQUENCE</scope>
    <source>
        <strain evidence="5">NRRL 53441</strain>
    </source>
</reference>
<dbReference type="InterPro" id="IPR027417">
    <property type="entry name" value="P-loop_NTPase"/>
</dbReference>
<dbReference type="GO" id="GO:0005737">
    <property type="term" value="C:cytoplasm"/>
    <property type="evidence" value="ECO:0007669"/>
    <property type="project" value="TreeGrafter"/>
</dbReference>
<evidence type="ECO:0000313" key="5">
    <source>
        <dbReference type="EMBL" id="KAF4449203.1"/>
    </source>
</evidence>
<dbReference type="AlphaFoldDB" id="A0A8H4KH79"/>
<comment type="similarity">
    <text evidence="1">Belongs to the helicase family. RecQ subfamily.</text>
</comment>
<evidence type="ECO:0000256" key="2">
    <source>
        <dbReference type="ARBA" id="ARBA00034617"/>
    </source>
</evidence>
<dbReference type="GO" id="GO:0000724">
    <property type="term" value="P:double-strand break repair via homologous recombination"/>
    <property type="evidence" value="ECO:0007669"/>
    <property type="project" value="TreeGrafter"/>
</dbReference>
<organism evidence="5 6">
    <name type="scientific">Fusarium austroafricanum</name>
    <dbReference type="NCBI Taxonomy" id="2364996"/>
    <lineage>
        <taxon>Eukaryota</taxon>
        <taxon>Fungi</taxon>
        <taxon>Dikarya</taxon>
        <taxon>Ascomycota</taxon>
        <taxon>Pezizomycotina</taxon>
        <taxon>Sordariomycetes</taxon>
        <taxon>Hypocreomycetidae</taxon>
        <taxon>Hypocreales</taxon>
        <taxon>Nectriaceae</taxon>
        <taxon>Fusarium</taxon>
        <taxon>Fusarium concolor species complex</taxon>
    </lineage>
</organism>
<comment type="caution">
    <text evidence="5">The sequence shown here is derived from an EMBL/GenBank/DDBJ whole genome shotgun (WGS) entry which is preliminary data.</text>
</comment>
<evidence type="ECO:0000259" key="4">
    <source>
        <dbReference type="Pfam" id="PF00271"/>
    </source>
</evidence>
<comment type="catalytic activity">
    <reaction evidence="2">
        <text>Couples ATP hydrolysis with the unwinding of duplex DNA by translocating in the 3'-5' direction.</text>
        <dbReference type="EC" id="5.6.2.4"/>
    </reaction>
</comment>
<dbReference type="Pfam" id="PF00271">
    <property type="entry name" value="Helicase_C"/>
    <property type="match status" value="1"/>
</dbReference>
<dbReference type="GO" id="GO:0043138">
    <property type="term" value="F:3'-5' DNA helicase activity"/>
    <property type="evidence" value="ECO:0007669"/>
    <property type="project" value="UniProtKB-EC"/>
</dbReference>
<gene>
    <name evidence="5" type="ORF">F53441_7479</name>
</gene>
<evidence type="ECO:0000313" key="6">
    <source>
        <dbReference type="Proteomes" id="UP000605986"/>
    </source>
</evidence>
<dbReference type="GO" id="GO:0009378">
    <property type="term" value="F:four-way junction helicase activity"/>
    <property type="evidence" value="ECO:0007669"/>
    <property type="project" value="TreeGrafter"/>
</dbReference>
<proteinExistence type="inferred from homology"/>
<dbReference type="SUPFAM" id="SSF52540">
    <property type="entry name" value="P-loop containing nucleoside triphosphate hydrolases"/>
    <property type="match status" value="2"/>
</dbReference>
<feature type="domain" description="Helicase C-terminal" evidence="4">
    <location>
        <begin position="295"/>
        <end position="371"/>
    </location>
</feature>
<dbReference type="Gene3D" id="3.40.50.300">
    <property type="entry name" value="P-loop containing nucleotide triphosphate hydrolases"/>
    <property type="match status" value="2"/>
</dbReference>